<evidence type="ECO:0000313" key="3">
    <source>
        <dbReference type="Proteomes" id="UP000315648"/>
    </source>
</evidence>
<dbReference type="RefSeq" id="WP_144230117.1">
    <property type="nucleotide sequence ID" value="NZ_CBCRVV010000032.1"/>
</dbReference>
<dbReference type="EMBL" id="VMBG01000001">
    <property type="protein sequence ID" value="TSJ79576.1"/>
    <property type="molecule type" value="Genomic_DNA"/>
</dbReference>
<dbReference type="InterPro" id="IPR029052">
    <property type="entry name" value="Metallo-depent_PP-like"/>
</dbReference>
<comment type="caution">
    <text evidence="2">The sequence shown here is derived from an EMBL/GenBank/DDBJ whole genome shotgun (WGS) entry which is preliminary data.</text>
</comment>
<organism evidence="2 3">
    <name type="scientific">Rariglobus hedericola</name>
    <dbReference type="NCBI Taxonomy" id="2597822"/>
    <lineage>
        <taxon>Bacteria</taxon>
        <taxon>Pseudomonadati</taxon>
        <taxon>Verrucomicrobiota</taxon>
        <taxon>Opitutia</taxon>
        <taxon>Opitutales</taxon>
        <taxon>Opitutaceae</taxon>
        <taxon>Rariglobus</taxon>
    </lineage>
</organism>
<keyword evidence="3" id="KW-1185">Reference proteome</keyword>
<reference evidence="2 3" key="1">
    <citation type="submission" date="2019-07" db="EMBL/GenBank/DDBJ databases">
        <title>Description of 53C-WASEF.</title>
        <authorList>
            <person name="Pitt A."/>
            <person name="Hahn M.W."/>
        </authorList>
    </citation>
    <scope>NUCLEOTIDE SEQUENCE [LARGE SCALE GENOMIC DNA]</scope>
    <source>
        <strain evidence="2 3">53C-WASEF</strain>
    </source>
</reference>
<proteinExistence type="predicted"/>
<protein>
    <submittedName>
        <fullName evidence="2">Metallophosphoesterase family protein</fullName>
    </submittedName>
</protein>
<accession>A0A556QSF5</accession>
<dbReference type="SUPFAM" id="SSF56300">
    <property type="entry name" value="Metallo-dependent phosphatases"/>
    <property type="match status" value="1"/>
</dbReference>
<gene>
    <name evidence="2" type="ORF">FPL22_09905</name>
</gene>
<sequence length="454" mass="49725">MNRAATAPILRPLGSLRFPANHRRSFFAAIFSLVIGACAQAASVGWAWTGGVTESVAVITARIESAAPVYVSIMDSDTVFSSALTAPMKSGALHRFILAGLKPDTEYRYRFVADDGTAVDDEPRSFRTFPKPGTPASFRFAVASCAKGANSPVFDAAAHQGARFFLHTGDFHYYDITENRVEAFRDAYDFHLSSPRLRTLLATTPLFYQWDDHDFGPNDSNRNSPSSEASLRNYRELVPHHPLVGGPSDPVDQAFMIGRVYFIISDLRSQRDPDGRRMMNAAQDAWLRAQLLAARDAGCPLIFWMSSIPWNGTELPVDRWQGYSAHRAEIADFIKANGLAGRVAILSGDAHMTAIDDGSHSDFATDGGAPVRVFQAGPIANRGSYKAGPYSHGARFETAPGQMLNYFGMVDVQDDGKQIRVTWSGRDGSDGIGDKVLQSERDAKGPIQFEFTVR</sequence>
<dbReference type="AlphaFoldDB" id="A0A556QSF5"/>
<dbReference type="Proteomes" id="UP000315648">
    <property type="component" value="Unassembled WGS sequence"/>
</dbReference>
<dbReference type="InterPro" id="IPR018946">
    <property type="entry name" value="PhoD-like_MPP"/>
</dbReference>
<dbReference type="PANTHER" id="PTHR33987">
    <property type="entry name" value="CALCINEURIN-LIKE METALLO-PHOSPHOESTERASE SUPERFAMILY PROTEIN"/>
    <property type="match status" value="1"/>
</dbReference>
<dbReference type="Gene3D" id="3.60.21.70">
    <property type="entry name" value="PhoD-like phosphatase"/>
    <property type="match status" value="1"/>
</dbReference>
<dbReference type="OrthoDB" id="9810511at2"/>
<dbReference type="PANTHER" id="PTHR33987:SF1">
    <property type="entry name" value="CALCINEURIN-LIKE METALLO-PHOSPHOESTERASE SUPERFAMILY PROTEIN"/>
    <property type="match status" value="1"/>
</dbReference>
<name>A0A556QSF5_9BACT</name>
<feature type="domain" description="PhoD-like phosphatase metallophosphatase" evidence="1">
    <location>
        <begin position="140"/>
        <end position="389"/>
    </location>
</feature>
<evidence type="ECO:0000313" key="2">
    <source>
        <dbReference type="EMBL" id="TSJ79576.1"/>
    </source>
</evidence>
<dbReference type="InterPro" id="IPR038607">
    <property type="entry name" value="PhoD-like_sf"/>
</dbReference>
<dbReference type="Pfam" id="PF09423">
    <property type="entry name" value="PhoD"/>
    <property type="match status" value="1"/>
</dbReference>
<evidence type="ECO:0000259" key="1">
    <source>
        <dbReference type="Pfam" id="PF09423"/>
    </source>
</evidence>